<organism evidence="1 2">
    <name type="scientific">Sphingobacterium siyangense</name>
    <dbReference type="NCBI Taxonomy" id="459529"/>
    <lineage>
        <taxon>Bacteria</taxon>
        <taxon>Pseudomonadati</taxon>
        <taxon>Bacteroidota</taxon>
        <taxon>Sphingobacteriia</taxon>
        <taxon>Sphingobacteriales</taxon>
        <taxon>Sphingobacteriaceae</taxon>
        <taxon>Sphingobacterium</taxon>
    </lineage>
</organism>
<sequence>MELPTKTMGSATSVSISIFILSLSTCNHPGQVIPVAPLRAFLIPFAGQRDKDENCLLNKK</sequence>
<reference evidence="1 2" key="1">
    <citation type="submission" date="2016-07" db="EMBL/GenBank/DDBJ databases">
        <title>Genome analysis of Sphingobacterium siyangense T12B17.</title>
        <authorList>
            <person name="Xu D."/>
            <person name="Su Y."/>
            <person name="Zheng S."/>
        </authorList>
    </citation>
    <scope>NUCLEOTIDE SEQUENCE [LARGE SCALE GENOMIC DNA]</scope>
    <source>
        <strain evidence="1 2">T12B17</strain>
    </source>
</reference>
<evidence type="ECO:0000313" key="1">
    <source>
        <dbReference type="EMBL" id="RKF31916.1"/>
    </source>
</evidence>
<dbReference type="EMBL" id="MCAQ01000028">
    <property type="protein sequence ID" value="RKF31916.1"/>
    <property type="molecule type" value="Genomic_DNA"/>
</dbReference>
<name>A0A420FGD2_9SPHI</name>
<dbReference type="Proteomes" id="UP000286402">
    <property type="component" value="Unassembled WGS sequence"/>
</dbReference>
<accession>A0A420FGD2</accession>
<keyword evidence="2" id="KW-1185">Reference proteome</keyword>
<comment type="caution">
    <text evidence="1">The sequence shown here is derived from an EMBL/GenBank/DDBJ whole genome shotgun (WGS) entry which is preliminary data.</text>
</comment>
<dbReference type="AlphaFoldDB" id="A0A420FGD2"/>
<gene>
    <name evidence="1" type="ORF">BCY89_17355</name>
</gene>
<evidence type="ECO:0000313" key="2">
    <source>
        <dbReference type="Proteomes" id="UP000286402"/>
    </source>
</evidence>
<proteinExistence type="predicted"/>
<protein>
    <submittedName>
        <fullName evidence="1">Uncharacterized protein</fullName>
    </submittedName>
</protein>